<comment type="caution">
    <text evidence="1">The sequence shown here is derived from an EMBL/GenBank/DDBJ whole genome shotgun (WGS) entry which is preliminary data.</text>
</comment>
<evidence type="ECO:0000313" key="1">
    <source>
        <dbReference type="EMBL" id="TCU21485.1"/>
    </source>
</evidence>
<accession>A0AAX2QGF4</accession>
<dbReference type="EMBL" id="SMBI01000010">
    <property type="protein sequence ID" value="TCU21485.1"/>
    <property type="molecule type" value="Genomic_DNA"/>
</dbReference>
<dbReference type="AlphaFoldDB" id="A0AAX2QGF4"/>
<protein>
    <submittedName>
        <fullName evidence="1">Uncharacterized protein</fullName>
    </submittedName>
</protein>
<gene>
    <name evidence="1" type="ORF">EV131_11071</name>
</gene>
<evidence type="ECO:0000313" key="2">
    <source>
        <dbReference type="Proteomes" id="UP000295021"/>
    </source>
</evidence>
<proteinExistence type="predicted"/>
<organism evidence="1 2">
    <name type="scientific">Rhizobium laguerreae</name>
    <dbReference type="NCBI Taxonomy" id="1076926"/>
    <lineage>
        <taxon>Bacteria</taxon>
        <taxon>Pseudomonadati</taxon>
        <taxon>Pseudomonadota</taxon>
        <taxon>Alphaproteobacteria</taxon>
        <taxon>Hyphomicrobiales</taxon>
        <taxon>Rhizobiaceae</taxon>
        <taxon>Rhizobium/Agrobacterium group</taxon>
        <taxon>Rhizobium</taxon>
    </lineage>
</organism>
<dbReference type="Proteomes" id="UP000295021">
    <property type="component" value="Unassembled WGS sequence"/>
</dbReference>
<reference evidence="1 2" key="1">
    <citation type="submission" date="2019-03" db="EMBL/GenBank/DDBJ databases">
        <title>Genomic Encyclopedia of Type Strains, Phase IV (KMG-V): Genome sequencing to study the core and pangenomes of soil and plant-associated prokaryotes.</title>
        <authorList>
            <person name="Whitman W."/>
        </authorList>
    </citation>
    <scope>NUCLEOTIDE SEQUENCE [LARGE SCALE GENOMIC DNA]</scope>
    <source>
        <strain evidence="1 2">FB403</strain>
    </source>
</reference>
<name>A0AAX2QGF4_9HYPH</name>
<sequence length="84" mass="9270">MPASSAQAGVRVTSMRYNGTIHDFVLLNAIAETPATRSAIAVAMRSSQVKPISLRMGQARRFRRAFCFLEATWWQIARPSSISA</sequence>